<evidence type="ECO:0000313" key="2">
    <source>
        <dbReference type="Proteomes" id="UP000219369"/>
    </source>
</evidence>
<proteinExistence type="predicted"/>
<dbReference type="VEuPathDB" id="FungiDB:HZS61_002743"/>
<protein>
    <submittedName>
        <fullName evidence="1">Uncharacterized protein</fullName>
    </submittedName>
</protein>
<dbReference type="VEuPathDB" id="FungiDB:FOZG_10182"/>
<dbReference type="VEuPathDB" id="FungiDB:FOC4_g10008984"/>
<dbReference type="VEuPathDB" id="FungiDB:FOMG_07475"/>
<dbReference type="EMBL" id="FMJY01000001">
    <property type="protein sequence ID" value="SCO77043.1"/>
    <property type="molecule type" value="Genomic_DNA"/>
</dbReference>
<dbReference type="VEuPathDB" id="FungiDB:FOXG_10688"/>
<accession>A0A2H3T5P9</accession>
<dbReference type="Proteomes" id="UP000219369">
    <property type="component" value="Unassembled WGS sequence"/>
</dbReference>
<gene>
    <name evidence="1" type="ORF">FRV6_01255</name>
</gene>
<dbReference type="AlphaFoldDB" id="A0A2H3T5P9"/>
<evidence type="ECO:0000313" key="1">
    <source>
        <dbReference type="EMBL" id="SCO77043.1"/>
    </source>
</evidence>
<sequence>MDPFPFERLPVELKIKIIRLAIPSVITPIGTSMADRFTLEDDKELSRIRDSCPEIKVICNRIRYLVACSHGQEVFRLDPLHDAFVVNEPSFPMFGVSELPQEQGLESSQQADLPIRRIVCRLLGPPLSRGAPGLSSAFGSKLTRAIDITTGLQTGKVLPENGEQTYAQMPFEYSSPICSRTPMLKAFTLVIDACERSWHIEGFQQYGPNTISRRPPNNLWGIARRDPWQEHGSFNNVASLRLPSDTGIPWKFTTMVDNLSDPRDLIRGASRQDVPRIGFHGYSRGNMSQGGKWPGFRYWTETKKIEFRPLSWAEVQPCMKDYHRISFRRSYPGFIARLWINRSGEPIAAEQSQYGWIEVRPPEKGDDLWVEQVATTWKMVRDTLLKMNENMNLEWRFENK</sequence>
<name>A0A2H3T5P9_FUSOX</name>
<organism evidence="1 2">
    <name type="scientific">Fusarium oxysporum</name>
    <name type="common">Fusarium vascular wilt</name>
    <dbReference type="NCBI Taxonomy" id="5507"/>
    <lineage>
        <taxon>Eukaryota</taxon>
        <taxon>Fungi</taxon>
        <taxon>Dikarya</taxon>
        <taxon>Ascomycota</taxon>
        <taxon>Pezizomycotina</taxon>
        <taxon>Sordariomycetes</taxon>
        <taxon>Hypocreomycetidae</taxon>
        <taxon>Hypocreales</taxon>
        <taxon>Nectriaceae</taxon>
        <taxon>Fusarium</taxon>
        <taxon>Fusarium oxysporum species complex</taxon>
    </lineage>
</organism>
<dbReference type="OrthoDB" id="5078149at2759"/>
<reference evidence="2" key="1">
    <citation type="submission" date="2016-09" db="EMBL/GenBank/DDBJ databases">
        <authorList>
            <person name="Guldener U."/>
        </authorList>
    </citation>
    <scope>NUCLEOTIDE SEQUENCE [LARGE SCALE GENOMIC DNA]</scope>
    <source>
        <strain evidence="2">V64-1</strain>
    </source>
</reference>
<dbReference type="VEuPathDB" id="FungiDB:FOC1_g10009896"/>
<dbReference type="VEuPathDB" id="FungiDB:FOIG_09024"/>